<keyword evidence="1" id="KW-1133">Transmembrane helix</keyword>
<feature type="transmembrane region" description="Helical" evidence="1">
    <location>
        <begin position="340"/>
        <end position="357"/>
    </location>
</feature>
<feature type="transmembrane region" description="Helical" evidence="1">
    <location>
        <begin position="369"/>
        <end position="389"/>
    </location>
</feature>
<keyword evidence="3" id="KW-1185">Reference proteome</keyword>
<dbReference type="PANTHER" id="PTHR43044:SF1">
    <property type="entry name" value="QUINOL:CYTOCHROME C OXIDOREDUCTASE QUINONE-BINDING SUBUNIT 2"/>
    <property type="match status" value="1"/>
</dbReference>
<organism evidence="2 3">
    <name type="scientific">Hymenobacter sedentarius</name>
    <dbReference type="NCBI Taxonomy" id="1411621"/>
    <lineage>
        <taxon>Bacteria</taxon>
        <taxon>Pseudomonadati</taxon>
        <taxon>Bacteroidota</taxon>
        <taxon>Cytophagia</taxon>
        <taxon>Cytophagales</taxon>
        <taxon>Hymenobacteraceae</taxon>
        <taxon>Hymenobacter</taxon>
    </lineage>
</organism>
<sequence>MATLTHQESATAERLVVTDGARKTFITIIVAGVVVLIIGILASLLGWGEEHHAAAGEAAGHLGASAGHGAGASLHHEGSPVWLKRLLVSLWHSNVFFLGVSTIGTVFMAINYVAYAGWSVLIKRISEALSAWVIPGAAIMLVVFLLGRHDIFHWTHEGIMDKGNPNYDAIIAGKSGFLNLPFYLIRTIIYLAIWAYFSYKLRQLSLAEDQLGGTVWFHKSINASALFLVLYAVTSSMSAWDWVMSVDTHWFSTMFGWYVFASWWVSGIAAIALTAIYLKQAGYLRAITSNHLHDLGKLMFGFSIFWTYVWFAQFMLIWYANLPEEAVYYNQRLGGFEGRYTGMFFFNIVINFVFPFLGLMTRDAKRQMIIMKIVCIAILIGHWSDFYLMLMPGTLKGENGFLIEIGVAAIFLGAFLILFTRRLASASLVPVNHPFLDESIHHTT</sequence>
<feature type="transmembrane region" description="Helical" evidence="1">
    <location>
        <begin position="95"/>
        <end position="116"/>
    </location>
</feature>
<dbReference type="EMBL" id="CP013909">
    <property type="protein sequence ID" value="ALW85489.1"/>
    <property type="molecule type" value="Genomic_DNA"/>
</dbReference>
<feature type="transmembrane region" description="Helical" evidence="1">
    <location>
        <begin position="220"/>
        <end position="243"/>
    </location>
</feature>
<keyword evidence="1" id="KW-0812">Transmembrane</keyword>
<evidence type="ECO:0000313" key="3">
    <source>
        <dbReference type="Proteomes" id="UP000059542"/>
    </source>
</evidence>
<evidence type="ECO:0000256" key="1">
    <source>
        <dbReference type="SAM" id="Phobius"/>
    </source>
</evidence>
<name>A0A0U4BZ23_9BACT</name>
<feature type="transmembrane region" description="Helical" evidence="1">
    <location>
        <begin position="255"/>
        <end position="278"/>
    </location>
</feature>
<feature type="transmembrane region" description="Helical" evidence="1">
    <location>
        <begin position="24"/>
        <end position="47"/>
    </location>
</feature>
<feature type="transmembrane region" description="Helical" evidence="1">
    <location>
        <begin position="401"/>
        <end position="419"/>
    </location>
</feature>
<feature type="transmembrane region" description="Helical" evidence="1">
    <location>
        <begin position="298"/>
        <end position="320"/>
    </location>
</feature>
<dbReference type="KEGG" id="hyg:AUC43_10520"/>
<dbReference type="RefSeq" id="WP_068192867.1">
    <property type="nucleotide sequence ID" value="NZ_CP013909.1"/>
</dbReference>
<reference evidence="2 3" key="1">
    <citation type="submission" date="2015-12" db="EMBL/GenBank/DDBJ databases">
        <authorList>
            <person name="Shamseldin A."/>
            <person name="Moawad H."/>
            <person name="Abd El-Rahim W.M."/>
            <person name="Sadowsky M.J."/>
        </authorList>
    </citation>
    <scope>NUCLEOTIDE SEQUENCE [LARGE SCALE GENOMIC DNA]</scope>
    <source>
        <strain evidence="2 3">DG5B</strain>
    </source>
</reference>
<evidence type="ECO:0000313" key="2">
    <source>
        <dbReference type="EMBL" id="ALW85489.1"/>
    </source>
</evidence>
<accession>A0A0U4BZ23</accession>
<dbReference type="STRING" id="1411621.AUC43_10520"/>
<feature type="transmembrane region" description="Helical" evidence="1">
    <location>
        <begin position="128"/>
        <end position="147"/>
    </location>
</feature>
<dbReference type="PANTHER" id="PTHR43044">
    <property type="match status" value="1"/>
</dbReference>
<proteinExistence type="predicted"/>
<keyword evidence="1" id="KW-0472">Membrane</keyword>
<gene>
    <name evidence="2" type="ORF">AUC43_10520</name>
</gene>
<protein>
    <submittedName>
        <fullName evidence="2">Quinol:cytochrome C oxidoreductase</fullName>
    </submittedName>
</protein>
<dbReference type="AlphaFoldDB" id="A0A0U4BZ23"/>
<dbReference type="Proteomes" id="UP000059542">
    <property type="component" value="Chromosome"/>
</dbReference>
<feature type="transmembrane region" description="Helical" evidence="1">
    <location>
        <begin position="180"/>
        <end position="199"/>
    </location>
</feature>